<dbReference type="Gene3D" id="1.10.10.60">
    <property type="entry name" value="Homeodomain-like"/>
    <property type="match status" value="2"/>
</dbReference>
<keyword evidence="3" id="KW-0805">Transcription regulation</keyword>
<dbReference type="GO" id="GO:0003700">
    <property type="term" value="F:DNA-binding transcription factor activity"/>
    <property type="evidence" value="ECO:0007669"/>
    <property type="project" value="InterPro"/>
</dbReference>
<evidence type="ECO:0000256" key="5">
    <source>
        <dbReference type="ARBA" id="ARBA00023163"/>
    </source>
</evidence>
<dbReference type="PROSITE" id="PS01124">
    <property type="entry name" value="HTH_ARAC_FAMILY_2"/>
    <property type="match status" value="1"/>
</dbReference>
<dbReference type="GO" id="GO:0043565">
    <property type="term" value="F:sequence-specific DNA binding"/>
    <property type="evidence" value="ECO:0007669"/>
    <property type="project" value="InterPro"/>
</dbReference>
<keyword evidence="6" id="KW-0326">Glycosidase</keyword>
<dbReference type="Pfam" id="PF01229">
    <property type="entry name" value="Glyco_hydro_39"/>
    <property type="match status" value="1"/>
</dbReference>
<dbReference type="Gene3D" id="2.60.40.1500">
    <property type="entry name" value="Glycosyl hydrolase domain, family 39"/>
    <property type="match status" value="1"/>
</dbReference>
<dbReference type="SMART" id="SM00342">
    <property type="entry name" value="HTH_ARAC"/>
    <property type="match status" value="1"/>
</dbReference>
<keyword evidence="2" id="KW-0378">Hydrolase</keyword>
<sequence length="810" mass="93910">MYHLTKNQSNSKAIVYKLTAPVNYASQTVTFLCMLTGNAIITLDHQLFHLSDRDVLLILPDKPYHLESEASALILELHFDYLFFKEAFSESYPRIVCNSAADTDRDYSVLRMYIAQIALVHYSDLSENRFHLLSSIYQLFHYISTEFVGPIPDHDQPKNKQEKKLQKLLSYLHQNYPTSIALQDLADYMEITPQYLVRFMKQHLNLTFYECLNQIRLLAAAEQLQYTSIPPNIIALSCGFPNLSAFQKLFLHTYDLSPSEYRKNLEDSRQPSDLKQDAVISEPALAKDFITDNIHAADGGNSIAESSLKVVVEETISKSKPIRPTWMELINLGFPQNFEKPSFREHLTGLQSELHFRYGRIQGILDLIDSYSSEGTTTYSMLKIFRIIDFLRSIHMYPLFDLGNSSHIMYKEHQHIDELSLNRSQVDYNRRMKEFLPVLMKNCINRYGFQEVSLWKFELWMEYNSIMTIIEPPQAYAERFQFVYQTIKSFVPSAKVGGPGFNTFIPVSCLESTIRELIRRHLAPDFISFYLYPYIRPETPKFTESGAPFILLSKDKDLYKKYISQIRALINRHFTEKPELYATEYSTHISSRNYINDSTYQAAFIVKETLDNFSAVDALGYWTFSDISIEYGDSADILFGGNGLMSRNGIKKPSYYAFFLLKKLGDRLIGKGDHYIITAESDQSFQILAYHYSYFNERFCNNPKEFEILRNPSSAFEPLPPLDLTFRLSGLRDGTYTIRQSTVNQNHGNILHEWLRMDTPRDLSNDEIDYLKQISIPDLKISKAEVSDTLELSCHLTINNIILFEIDFHL</sequence>
<proteinExistence type="inferred from homology"/>
<accession>A0A1D3TWE4</accession>
<evidence type="ECO:0000259" key="7">
    <source>
        <dbReference type="PROSITE" id="PS01124"/>
    </source>
</evidence>
<dbReference type="Proteomes" id="UP000199315">
    <property type="component" value="Unassembled WGS sequence"/>
</dbReference>
<gene>
    <name evidence="8" type="ORF">SAMN05421730_10229</name>
</gene>
<evidence type="ECO:0000256" key="4">
    <source>
        <dbReference type="ARBA" id="ARBA00023125"/>
    </source>
</evidence>
<dbReference type="PANTHER" id="PTHR43280:SF2">
    <property type="entry name" value="HTH-TYPE TRANSCRIPTIONAL REGULATOR EXSA"/>
    <property type="match status" value="1"/>
</dbReference>
<dbReference type="InterPro" id="IPR049166">
    <property type="entry name" value="GH39_cat"/>
</dbReference>
<dbReference type="Pfam" id="PF12833">
    <property type="entry name" value="HTH_18"/>
    <property type="match status" value="1"/>
</dbReference>
<keyword evidence="4" id="KW-0238">DNA-binding</keyword>
<dbReference type="InterPro" id="IPR009057">
    <property type="entry name" value="Homeodomain-like_sf"/>
</dbReference>
<dbReference type="SUPFAM" id="SSF51445">
    <property type="entry name" value="(Trans)glycosidases"/>
    <property type="match status" value="1"/>
</dbReference>
<evidence type="ECO:0000256" key="6">
    <source>
        <dbReference type="ARBA" id="ARBA00023295"/>
    </source>
</evidence>
<feature type="domain" description="HTH araC/xylS-type" evidence="7">
    <location>
        <begin position="166"/>
        <end position="264"/>
    </location>
</feature>
<dbReference type="GO" id="GO:0016798">
    <property type="term" value="F:hydrolase activity, acting on glycosyl bonds"/>
    <property type="evidence" value="ECO:0007669"/>
    <property type="project" value="UniProtKB-KW"/>
</dbReference>
<evidence type="ECO:0000313" key="9">
    <source>
        <dbReference type="Proteomes" id="UP000199315"/>
    </source>
</evidence>
<evidence type="ECO:0000256" key="2">
    <source>
        <dbReference type="ARBA" id="ARBA00022801"/>
    </source>
</evidence>
<dbReference type="STRING" id="1619234.SAMN05421730_10229"/>
<evidence type="ECO:0000313" key="8">
    <source>
        <dbReference type="EMBL" id="SCP98531.1"/>
    </source>
</evidence>
<evidence type="ECO:0000256" key="3">
    <source>
        <dbReference type="ARBA" id="ARBA00023015"/>
    </source>
</evidence>
<organism evidence="8 9">
    <name type="scientific">Anaerobium acetethylicum</name>
    <dbReference type="NCBI Taxonomy" id="1619234"/>
    <lineage>
        <taxon>Bacteria</taxon>
        <taxon>Bacillati</taxon>
        <taxon>Bacillota</taxon>
        <taxon>Clostridia</taxon>
        <taxon>Lachnospirales</taxon>
        <taxon>Lachnospiraceae</taxon>
        <taxon>Anaerobium</taxon>
    </lineage>
</organism>
<dbReference type="InterPro" id="IPR017853">
    <property type="entry name" value="GH"/>
</dbReference>
<dbReference type="InterPro" id="IPR018060">
    <property type="entry name" value="HTH_AraC"/>
</dbReference>
<keyword evidence="5" id="KW-0804">Transcription</keyword>
<dbReference type="PANTHER" id="PTHR43280">
    <property type="entry name" value="ARAC-FAMILY TRANSCRIPTIONAL REGULATOR"/>
    <property type="match status" value="1"/>
</dbReference>
<protein>
    <submittedName>
        <fullName evidence="8">Beta-xylosidase</fullName>
    </submittedName>
</protein>
<comment type="similarity">
    <text evidence="1">Belongs to the glycosyl hydrolase 39 family.</text>
</comment>
<dbReference type="SUPFAM" id="SSF51011">
    <property type="entry name" value="Glycosyl hydrolase domain"/>
    <property type="match status" value="1"/>
</dbReference>
<dbReference type="AlphaFoldDB" id="A0A1D3TWE4"/>
<dbReference type="EMBL" id="FMKA01000022">
    <property type="protein sequence ID" value="SCP98531.1"/>
    <property type="molecule type" value="Genomic_DNA"/>
</dbReference>
<keyword evidence="9" id="KW-1185">Reference proteome</keyword>
<dbReference type="RefSeq" id="WP_169823711.1">
    <property type="nucleotide sequence ID" value="NZ_FMKA01000022.1"/>
</dbReference>
<dbReference type="SUPFAM" id="SSF46689">
    <property type="entry name" value="Homeodomain-like"/>
    <property type="match status" value="1"/>
</dbReference>
<dbReference type="Gene3D" id="3.20.20.80">
    <property type="entry name" value="Glycosidases"/>
    <property type="match status" value="1"/>
</dbReference>
<reference evidence="8 9" key="1">
    <citation type="submission" date="2016-09" db="EMBL/GenBank/DDBJ databases">
        <authorList>
            <person name="Capua I."/>
            <person name="De Benedictis P."/>
            <person name="Joannis T."/>
            <person name="Lombin L.H."/>
            <person name="Cattoli G."/>
        </authorList>
    </citation>
    <scope>NUCLEOTIDE SEQUENCE [LARGE SCALE GENOMIC DNA]</scope>
    <source>
        <strain evidence="8 9">GluBS11</strain>
    </source>
</reference>
<name>A0A1D3TWE4_9FIRM</name>
<evidence type="ECO:0000256" key="1">
    <source>
        <dbReference type="ARBA" id="ARBA00008875"/>
    </source>
</evidence>